<protein>
    <submittedName>
        <fullName evidence="2">Uncharacterized protein</fullName>
    </submittedName>
</protein>
<accession>A0A0E9WNN0</accession>
<reference evidence="2" key="1">
    <citation type="submission" date="2014-11" db="EMBL/GenBank/DDBJ databases">
        <authorList>
            <person name="Amaro Gonzalez C."/>
        </authorList>
    </citation>
    <scope>NUCLEOTIDE SEQUENCE</scope>
</reference>
<sequence>MNIFLYLCGFGDGVLTACCQLALCHESCGEESPEDVILNRGPEFK</sequence>
<dbReference type="EMBL" id="GBXM01016691">
    <property type="protein sequence ID" value="JAH91886.1"/>
    <property type="molecule type" value="Transcribed_RNA"/>
</dbReference>
<keyword evidence="1" id="KW-0732">Signal</keyword>
<evidence type="ECO:0000256" key="1">
    <source>
        <dbReference type="SAM" id="SignalP"/>
    </source>
</evidence>
<proteinExistence type="predicted"/>
<feature type="signal peptide" evidence="1">
    <location>
        <begin position="1"/>
        <end position="16"/>
    </location>
</feature>
<evidence type="ECO:0000313" key="2">
    <source>
        <dbReference type="EMBL" id="JAH91886.1"/>
    </source>
</evidence>
<dbReference type="AlphaFoldDB" id="A0A0E9WNN0"/>
<name>A0A0E9WNN0_ANGAN</name>
<reference evidence="2" key="2">
    <citation type="journal article" date="2015" name="Fish Shellfish Immunol.">
        <title>Early steps in the European eel (Anguilla anguilla)-Vibrio vulnificus interaction in the gills: Role of the RtxA13 toxin.</title>
        <authorList>
            <person name="Callol A."/>
            <person name="Pajuelo D."/>
            <person name="Ebbesson L."/>
            <person name="Teles M."/>
            <person name="MacKenzie S."/>
            <person name="Amaro C."/>
        </authorList>
    </citation>
    <scope>NUCLEOTIDE SEQUENCE</scope>
</reference>
<feature type="chain" id="PRO_5002434910" evidence="1">
    <location>
        <begin position="17"/>
        <end position="45"/>
    </location>
</feature>
<organism evidence="2">
    <name type="scientific">Anguilla anguilla</name>
    <name type="common">European freshwater eel</name>
    <name type="synonym">Muraena anguilla</name>
    <dbReference type="NCBI Taxonomy" id="7936"/>
    <lineage>
        <taxon>Eukaryota</taxon>
        <taxon>Metazoa</taxon>
        <taxon>Chordata</taxon>
        <taxon>Craniata</taxon>
        <taxon>Vertebrata</taxon>
        <taxon>Euteleostomi</taxon>
        <taxon>Actinopterygii</taxon>
        <taxon>Neopterygii</taxon>
        <taxon>Teleostei</taxon>
        <taxon>Anguilliformes</taxon>
        <taxon>Anguillidae</taxon>
        <taxon>Anguilla</taxon>
    </lineage>
</organism>